<evidence type="ECO:0000256" key="3">
    <source>
        <dbReference type="ARBA" id="ARBA00023274"/>
    </source>
</evidence>
<gene>
    <name evidence="5" type="primary">rpsU</name>
    <name evidence="8" type="ORF">UY40_C0014G0009</name>
</gene>
<dbReference type="HAMAP" id="MF_00358">
    <property type="entry name" value="Ribosomal_bS21"/>
    <property type="match status" value="1"/>
</dbReference>
<comment type="similarity">
    <text evidence="1 5 6">Belongs to the bacterial ribosomal protein bS21 family.</text>
</comment>
<comment type="caution">
    <text evidence="8">The sequence shown here is derived from an EMBL/GenBank/DDBJ whole genome shotgun (WGS) entry which is preliminary data.</text>
</comment>
<evidence type="ECO:0000256" key="2">
    <source>
        <dbReference type="ARBA" id="ARBA00022980"/>
    </source>
</evidence>
<protein>
    <recommendedName>
        <fullName evidence="4 5">Small ribosomal subunit protein bS21</fullName>
    </recommendedName>
</protein>
<dbReference type="GO" id="GO:0005840">
    <property type="term" value="C:ribosome"/>
    <property type="evidence" value="ECO:0007669"/>
    <property type="project" value="UniProtKB-KW"/>
</dbReference>
<dbReference type="EMBL" id="LCPW01000014">
    <property type="protein sequence ID" value="KKW05587.1"/>
    <property type="molecule type" value="Genomic_DNA"/>
</dbReference>
<dbReference type="PATRIC" id="fig|1618342.3.peg.463"/>
<dbReference type="Gene3D" id="1.20.5.1150">
    <property type="entry name" value="Ribosomal protein S8"/>
    <property type="match status" value="1"/>
</dbReference>
<evidence type="ECO:0000256" key="5">
    <source>
        <dbReference type="HAMAP-Rule" id="MF_00358"/>
    </source>
</evidence>
<sequence>MAKVTIKPGESLEEALRRFNREVLKEGILLETRRREFYEKPSEAKKRKKSQKERMIEREKEGLE</sequence>
<dbReference type="NCBIfam" id="TIGR00030">
    <property type="entry name" value="S21p"/>
    <property type="match status" value="1"/>
</dbReference>
<dbReference type="Proteomes" id="UP000034119">
    <property type="component" value="Unassembled WGS sequence"/>
</dbReference>
<dbReference type="GO" id="GO:0003735">
    <property type="term" value="F:structural constituent of ribosome"/>
    <property type="evidence" value="ECO:0007669"/>
    <property type="project" value="InterPro"/>
</dbReference>
<dbReference type="InterPro" id="IPR038380">
    <property type="entry name" value="Ribosomal_bS21_sf"/>
</dbReference>
<reference evidence="8 9" key="1">
    <citation type="journal article" date="2015" name="Nature">
        <title>rRNA introns, odd ribosomes, and small enigmatic genomes across a large radiation of phyla.</title>
        <authorList>
            <person name="Brown C.T."/>
            <person name="Hug L.A."/>
            <person name="Thomas B.C."/>
            <person name="Sharon I."/>
            <person name="Castelle C.J."/>
            <person name="Singh A."/>
            <person name="Wilkins M.J."/>
            <person name="Williams K.H."/>
            <person name="Banfield J.F."/>
        </authorList>
    </citation>
    <scope>NUCLEOTIDE SEQUENCE [LARGE SCALE GENOMIC DNA]</scope>
</reference>
<evidence type="ECO:0000313" key="9">
    <source>
        <dbReference type="Proteomes" id="UP000034119"/>
    </source>
</evidence>
<dbReference type="PANTHER" id="PTHR21109">
    <property type="entry name" value="MITOCHONDRIAL 28S RIBOSOMAL PROTEIN S21"/>
    <property type="match status" value="1"/>
</dbReference>
<accession>A0A0G1XSM8</accession>
<dbReference type="GO" id="GO:0006412">
    <property type="term" value="P:translation"/>
    <property type="evidence" value="ECO:0007669"/>
    <property type="project" value="UniProtKB-UniRule"/>
</dbReference>
<dbReference type="Pfam" id="PF01165">
    <property type="entry name" value="Ribosomal_S21"/>
    <property type="match status" value="1"/>
</dbReference>
<feature type="compositionally biased region" description="Basic and acidic residues" evidence="7">
    <location>
        <begin position="52"/>
        <end position="64"/>
    </location>
</feature>
<name>A0A0G1XSM8_9BACT</name>
<feature type="region of interest" description="Disordered" evidence="7">
    <location>
        <begin position="39"/>
        <end position="64"/>
    </location>
</feature>
<dbReference type="PRINTS" id="PR00976">
    <property type="entry name" value="RIBOSOMALS21"/>
</dbReference>
<dbReference type="AlphaFoldDB" id="A0A0G1XSM8"/>
<proteinExistence type="inferred from homology"/>
<dbReference type="STRING" id="1618342.UY40_C0014G0009"/>
<keyword evidence="2 5" id="KW-0689">Ribosomal protein</keyword>
<evidence type="ECO:0000256" key="1">
    <source>
        <dbReference type="ARBA" id="ARBA00006640"/>
    </source>
</evidence>
<keyword evidence="3 5" id="KW-0687">Ribonucleoprotein</keyword>
<dbReference type="PANTHER" id="PTHR21109:SF0">
    <property type="entry name" value="SMALL RIBOSOMAL SUBUNIT PROTEIN BS21M"/>
    <property type="match status" value="1"/>
</dbReference>
<dbReference type="InterPro" id="IPR001911">
    <property type="entry name" value="Ribosomal_bS21"/>
</dbReference>
<evidence type="ECO:0000256" key="7">
    <source>
        <dbReference type="SAM" id="MobiDB-lite"/>
    </source>
</evidence>
<evidence type="ECO:0000256" key="4">
    <source>
        <dbReference type="ARBA" id="ARBA00035135"/>
    </source>
</evidence>
<organism evidence="8 9">
    <name type="scientific">candidate division CPR1 bacterium GW2011_GWC1_49_13</name>
    <dbReference type="NCBI Taxonomy" id="1618342"/>
    <lineage>
        <taxon>Bacteria</taxon>
        <taxon>candidate division CPR1</taxon>
    </lineage>
</organism>
<evidence type="ECO:0000313" key="8">
    <source>
        <dbReference type="EMBL" id="KKW05587.1"/>
    </source>
</evidence>
<evidence type="ECO:0000256" key="6">
    <source>
        <dbReference type="RuleBase" id="RU000667"/>
    </source>
</evidence>
<dbReference type="GO" id="GO:1990904">
    <property type="term" value="C:ribonucleoprotein complex"/>
    <property type="evidence" value="ECO:0007669"/>
    <property type="project" value="UniProtKB-KW"/>
</dbReference>